<comment type="caution">
    <text evidence="2">The sequence shown here is derived from an EMBL/GenBank/DDBJ whole genome shotgun (WGS) entry which is preliminary data.</text>
</comment>
<dbReference type="InterPro" id="IPR036812">
    <property type="entry name" value="NAD(P)_OxRdtase_dom_sf"/>
</dbReference>
<dbReference type="PANTHER" id="PTHR42686">
    <property type="entry name" value="GH17980P-RELATED"/>
    <property type="match status" value="1"/>
</dbReference>
<name>A0ABU8NML0_9SPHI</name>
<dbReference type="Gene3D" id="3.20.20.100">
    <property type="entry name" value="NADP-dependent oxidoreductase domain"/>
    <property type="match status" value="1"/>
</dbReference>
<gene>
    <name evidence="2" type="ORF">WAE58_13630</name>
</gene>
<reference evidence="2 3" key="1">
    <citation type="submission" date="2024-03" db="EMBL/GenBank/DDBJ databases">
        <title>Sequence of Lycoming College Course Isolates.</title>
        <authorList>
            <person name="Plotts O."/>
            <person name="Newman J."/>
        </authorList>
    </citation>
    <scope>NUCLEOTIDE SEQUENCE [LARGE SCALE GENOMIC DNA]</scope>
    <source>
        <strain evidence="2 3">CJB-3</strain>
    </source>
</reference>
<dbReference type="InterPro" id="IPR023210">
    <property type="entry name" value="NADP_OxRdtase_dom"/>
</dbReference>
<dbReference type="SUPFAM" id="SSF51430">
    <property type="entry name" value="NAD(P)-linked oxidoreductase"/>
    <property type="match status" value="1"/>
</dbReference>
<dbReference type="Pfam" id="PF00248">
    <property type="entry name" value="Aldo_ket_red"/>
    <property type="match status" value="1"/>
</dbReference>
<dbReference type="EMBL" id="JBBEUB010000004">
    <property type="protein sequence ID" value="MEJ2903479.1"/>
    <property type="molecule type" value="Genomic_DNA"/>
</dbReference>
<proteinExistence type="predicted"/>
<evidence type="ECO:0000313" key="3">
    <source>
        <dbReference type="Proteomes" id="UP001378956"/>
    </source>
</evidence>
<dbReference type="PANTHER" id="PTHR42686:SF1">
    <property type="entry name" value="GH17980P-RELATED"/>
    <property type="match status" value="1"/>
</dbReference>
<dbReference type="CDD" id="cd19090">
    <property type="entry name" value="AKR_AKR15A-like"/>
    <property type="match status" value="1"/>
</dbReference>
<sequence>MIKETNKLVLGTAGLGGIWREIDAQESILTILDALKCRIVAIDTAPAYGDAEELVGKALKQWTGKRPLISTKVGRLKGYKVDEAHYNYTADGMKRSVENSLKSLNIPIIDILFLHDPAAIPPSDIEQVLKQMEFFMHQGYAKRIGLGGNAPEWFEPYFKSNQFDVIMEYNRLNACCIDALDNTIPFCRDNNRKYYAASPLNMGLLGCRFSEFTTSPPNWLGLKNIEQVKRVNSIADKYNISLQELAHRFLLTIPAEFKIVIGAADRMQLRDTLDAMKLGELPTEIYNEILLTLN</sequence>
<organism evidence="2 3">
    <name type="scientific">Pedobacter panaciterrae</name>
    <dbReference type="NCBI Taxonomy" id="363849"/>
    <lineage>
        <taxon>Bacteria</taxon>
        <taxon>Pseudomonadati</taxon>
        <taxon>Bacteroidota</taxon>
        <taxon>Sphingobacteriia</taxon>
        <taxon>Sphingobacteriales</taxon>
        <taxon>Sphingobacteriaceae</taxon>
        <taxon>Pedobacter</taxon>
    </lineage>
</organism>
<accession>A0ABU8NML0</accession>
<evidence type="ECO:0000259" key="1">
    <source>
        <dbReference type="Pfam" id="PF00248"/>
    </source>
</evidence>
<evidence type="ECO:0000313" key="2">
    <source>
        <dbReference type="EMBL" id="MEJ2903479.1"/>
    </source>
</evidence>
<dbReference type="RefSeq" id="WP_337716725.1">
    <property type="nucleotide sequence ID" value="NZ_JBBEUB010000004.1"/>
</dbReference>
<keyword evidence="3" id="KW-1185">Reference proteome</keyword>
<dbReference type="PRINTS" id="PR00069">
    <property type="entry name" value="ALDKETRDTASE"/>
</dbReference>
<dbReference type="InterPro" id="IPR020471">
    <property type="entry name" value="AKR"/>
</dbReference>
<protein>
    <submittedName>
        <fullName evidence="2">Aldo/keto reductase</fullName>
    </submittedName>
</protein>
<dbReference type="Proteomes" id="UP001378956">
    <property type="component" value="Unassembled WGS sequence"/>
</dbReference>
<feature type="domain" description="NADP-dependent oxidoreductase" evidence="1">
    <location>
        <begin position="7"/>
        <end position="289"/>
    </location>
</feature>